<protein>
    <submittedName>
        <fullName evidence="6">Bifunctional acetate--CoA ligase family protein/GNAT family N-acetyltransferase</fullName>
    </submittedName>
</protein>
<evidence type="ECO:0000259" key="5">
    <source>
        <dbReference type="PROSITE" id="PS51186"/>
    </source>
</evidence>
<sequence length="915" mass="99182">MTIRNLDGFFAPTSIAVIGPCRHDDVVVRRVLDQLTHLPQRIPVTTLGLPRSMVPAGIVPQEELEGAVDLTIYLGPAKAAPAHIRDIARKGGKAVLLLSPGFETWDESLLQACRDAAKAGRVRLIGPGSIGLAVPATRLDALLATDTPETGDVAFISRSAAVFNATLAWARSHRIGFSAAVSLGDRSDVDVSDLIDYFAQDFRTRAIVLHIESVSSPRKFLSAARAAARGKPVIALWSGRRAARNQSHATHASRLLTREAVFEAAFRRSGILRVTDLDEMFEAVETLSRIRIPQAHAFSVMTNGRGLANLAAERFQDLEGNLAALSPETLERLAPACRGANPLSPDAAGQPILLRDNLTAAELSAAISDVLADSATDGLLVLQAPTCCCSLEDMAEAIAEAARKDKRRSGRKKALVAGLMGSPGAARKVLDEAKIPCYGTPAEAARSLMHLARDASLKDFLMAAPPSLPEDFSPDVEDARALIGRAVAEGRSWLDPDEVVTLLECYQIPMMPSLFCAADEALGAQVHEAARQVLSGSAHCVLKLISPDLPFKSQIDGVRLGLESPESAQTAALDLVAATRTTFPQARISGVTVQPMLEDRHGLELYLGLGDSRAFGPAILFGHGGTSVEDREDLSVDLPPLDLHLAQAFMRRTKVARLLDGGRGRPALDRDHVTLALVKLSQMAVDLPEILELDINPLVALPDRLIALDARVTLRPGEDLSRAARRERLAITPYPKEWELPLDLKDGTRLKVRPVRPEDEDLFARFFEHVTPEDLRLRFFAPVKDFSHRFLARLTQLDYARAMAFCAIEPESGELLGVVRLHADADHRTGEYAVMVRSDLKGIGLGWALMKLIIDYARSDGIEEIHGEVLKENTSMIGVCEALGFRIDPSPDDPGIVHVTLPVKDYTAEISRAVR</sequence>
<keyword evidence="1" id="KW-0816">Tricarboxylic acid cycle</keyword>
<dbReference type="SUPFAM" id="SSF52210">
    <property type="entry name" value="Succinyl-CoA synthetase domains"/>
    <property type="match status" value="2"/>
</dbReference>
<dbReference type="InterPro" id="IPR016181">
    <property type="entry name" value="Acyl_CoA_acyltransferase"/>
</dbReference>
<dbReference type="PROSITE" id="PS51186">
    <property type="entry name" value="GNAT"/>
    <property type="match status" value="1"/>
</dbReference>
<dbReference type="InterPro" id="IPR032875">
    <property type="entry name" value="Succ_CoA_lig_flav_dom"/>
</dbReference>
<dbReference type="Gene3D" id="3.40.50.261">
    <property type="entry name" value="Succinyl-CoA synthetase domains"/>
    <property type="match status" value="2"/>
</dbReference>
<dbReference type="Gene3D" id="3.30.1490.20">
    <property type="entry name" value="ATP-grasp fold, A domain"/>
    <property type="match status" value="1"/>
</dbReference>
<dbReference type="SUPFAM" id="SSF56059">
    <property type="entry name" value="Glutathione synthetase ATP-binding domain-like"/>
    <property type="match status" value="1"/>
</dbReference>
<gene>
    <name evidence="6" type="ORF">ACFSC7_07545</name>
</gene>
<evidence type="ECO:0000256" key="4">
    <source>
        <dbReference type="ARBA" id="ARBA00022840"/>
    </source>
</evidence>
<comment type="caution">
    <text evidence="6">The sequence shown here is derived from an EMBL/GenBank/DDBJ whole genome shotgun (WGS) entry which is preliminary data.</text>
</comment>
<dbReference type="InterPro" id="IPR051538">
    <property type="entry name" value="Acyl-CoA_Synth/Transferase"/>
</dbReference>
<feature type="domain" description="N-acetyltransferase" evidence="5">
    <location>
        <begin position="750"/>
        <end position="908"/>
    </location>
</feature>
<keyword evidence="2 6" id="KW-0436">Ligase</keyword>
<proteinExistence type="predicted"/>
<dbReference type="Pfam" id="PF00583">
    <property type="entry name" value="Acetyltransf_1"/>
    <property type="match status" value="1"/>
</dbReference>
<dbReference type="Pfam" id="PF13549">
    <property type="entry name" value="ATP-grasp_5"/>
    <property type="match status" value="1"/>
</dbReference>
<dbReference type="PANTHER" id="PTHR43334:SF1">
    <property type="entry name" value="3-HYDROXYPROPIONATE--COA LIGASE [ADP-FORMING]"/>
    <property type="match status" value="1"/>
</dbReference>
<organism evidence="6 7">
    <name type="scientific">Roseibium aestuarii</name>
    <dbReference type="NCBI Taxonomy" id="2600299"/>
    <lineage>
        <taxon>Bacteria</taxon>
        <taxon>Pseudomonadati</taxon>
        <taxon>Pseudomonadota</taxon>
        <taxon>Alphaproteobacteria</taxon>
        <taxon>Hyphomicrobiales</taxon>
        <taxon>Stappiaceae</taxon>
        <taxon>Roseibium</taxon>
    </lineage>
</organism>
<dbReference type="Proteomes" id="UP001597327">
    <property type="component" value="Unassembled WGS sequence"/>
</dbReference>
<evidence type="ECO:0000313" key="7">
    <source>
        <dbReference type="Proteomes" id="UP001597327"/>
    </source>
</evidence>
<evidence type="ECO:0000313" key="6">
    <source>
        <dbReference type="EMBL" id="MFD1695367.1"/>
    </source>
</evidence>
<dbReference type="InterPro" id="IPR013815">
    <property type="entry name" value="ATP_grasp_subdomain_1"/>
</dbReference>
<keyword evidence="3" id="KW-0547">Nucleotide-binding</keyword>
<keyword evidence="7" id="KW-1185">Reference proteome</keyword>
<dbReference type="CDD" id="cd04301">
    <property type="entry name" value="NAT_SF"/>
    <property type="match status" value="1"/>
</dbReference>
<evidence type="ECO:0000256" key="3">
    <source>
        <dbReference type="ARBA" id="ARBA00022741"/>
    </source>
</evidence>
<dbReference type="Pfam" id="PF13607">
    <property type="entry name" value="Succ_CoA_lig"/>
    <property type="match status" value="1"/>
</dbReference>
<dbReference type="InterPro" id="IPR000182">
    <property type="entry name" value="GNAT_dom"/>
</dbReference>
<name>A0ABW4JTB8_9HYPH</name>
<dbReference type="SUPFAM" id="SSF51735">
    <property type="entry name" value="NAD(P)-binding Rossmann-fold domains"/>
    <property type="match status" value="1"/>
</dbReference>
<dbReference type="Gene3D" id="3.40.630.30">
    <property type="match status" value="1"/>
</dbReference>
<dbReference type="EMBL" id="JBHUFA010000001">
    <property type="protein sequence ID" value="MFD1695367.1"/>
    <property type="molecule type" value="Genomic_DNA"/>
</dbReference>
<dbReference type="PANTHER" id="PTHR43334">
    <property type="entry name" value="ACETATE--COA LIGASE [ADP-FORMING]"/>
    <property type="match status" value="1"/>
</dbReference>
<dbReference type="Gene3D" id="3.30.470.20">
    <property type="entry name" value="ATP-grasp fold, B domain"/>
    <property type="match status" value="1"/>
</dbReference>
<dbReference type="SUPFAM" id="SSF55729">
    <property type="entry name" value="Acyl-CoA N-acyltransferases (Nat)"/>
    <property type="match status" value="1"/>
</dbReference>
<reference evidence="7" key="1">
    <citation type="journal article" date="2019" name="Int. J. Syst. Evol. Microbiol.">
        <title>The Global Catalogue of Microorganisms (GCM) 10K type strain sequencing project: providing services to taxonomists for standard genome sequencing and annotation.</title>
        <authorList>
            <consortium name="The Broad Institute Genomics Platform"/>
            <consortium name="The Broad Institute Genome Sequencing Center for Infectious Disease"/>
            <person name="Wu L."/>
            <person name="Ma J."/>
        </authorList>
    </citation>
    <scope>NUCLEOTIDE SEQUENCE [LARGE SCALE GENOMIC DNA]</scope>
    <source>
        <strain evidence="7">JCM 3369</strain>
    </source>
</reference>
<accession>A0ABW4JTB8</accession>
<evidence type="ECO:0000256" key="2">
    <source>
        <dbReference type="ARBA" id="ARBA00022598"/>
    </source>
</evidence>
<evidence type="ECO:0000256" key="1">
    <source>
        <dbReference type="ARBA" id="ARBA00022532"/>
    </source>
</evidence>
<dbReference type="GO" id="GO:0016874">
    <property type="term" value="F:ligase activity"/>
    <property type="evidence" value="ECO:0007669"/>
    <property type="project" value="UniProtKB-KW"/>
</dbReference>
<dbReference type="Gene3D" id="3.40.50.720">
    <property type="entry name" value="NAD(P)-binding Rossmann-like Domain"/>
    <property type="match status" value="1"/>
</dbReference>
<dbReference type="InterPro" id="IPR036291">
    <property type="entry name" value="NAD(P)-bd_dom_sf"/>
</dbReference>
<dbReference type="InterPro" id="IPR016102">
    <property type="entry name" value="Succinyl-CoA_synth-like"/>
</dbReference>
<keyword evidence="4" id="KW-0067">ATP-binding</keyword>
<dbReference type="RefSeq" id="WP_149890895.1">
    <property type="nucleotide sequence ID" value="NZ_JBHUFA010000001.1"/>
</dbReference>